<dbReference type="PANTHER" id="PTHR42883">
    <property type="entry name" value="GLUCOSE-1-PHOSPHATE THYMIDYLTRANSFERASE"/>
    <property type="match status" value="1"/>
</dbReference>
<gene>
    <name evidence="2" type="ORF">PHYBLDRAFT_79326</name>
</gene>
<dbReference type="InParanoid" id="A0A162TN43"/>
<dbReference type="EMBL" id="KV440995">
    <property type="protein sequence ID" value="OAD68493.1"/>
    <property type="molecule type" value="Genomic_DNA"/>
</dbReference>
<dbReference type="Gene3D" id="3.90.550.10">
    <property type="entry name" value="Spore Coat Polysaccharide Biosynthesis Protein SpsA, Chain A"/>
    <property type="match status" value="1"/>
</dbReference>
<evidence type="ECO:0000259" key="1">
    <source>
        <dbReference type="Pfam" id="PF00483"/>
    </source>
</evidence>
<dbReference type="Proteomes" id="UP000077315">
    <property type="component" value="Unassembled WGS sequence"/>
</dbReference>
<dbReference type="InterPro" id="IPR029044">
    <property type="entry name" value="Nucleotide-diphossugar_trans"/>
</dbReference>
<dbReference type="VEuPathDB" id="FungiDB:PHYBLDRAFT_79326"/>
<dbReference type="Pfam" id="PF00483">
    <property type="entry name" value="NTP_transferase"/>
    <property type="match status" value="1"/>
</dbReference>
<dbReference type="STRING" id="763407.A0A162TN43"/>
<protein>
    <submittedName>
        <fullName evidence="2">Secreted nucleotidyl transferase</fullName>
    </submittedName>
</protein>
<accession>A0A162TN43</accession>
<dbReference type="OrthoDB" id="6339427at2759"/>
<dbReference type="RefSeq" id="XP_018286533.1">
    <property type="nucleotide sequence ID" value="XM_018443451.1"/>
</dbReference>
<evidence type="ECO:0000313" key="3">
    <source>
        <dbReference type="Proteomes" id="UP000077315"/>
    </source>
</evidence>
<keyword evidence="2" id="KW-0808">Transferase</keyword>
<dbReference type="GO" id="GO:0016740">
    <property type="term" value="F:transferase activity"/>
    <property type="evidence" value="ECO:0007669"/>
    <property type="project" value="UniProtKB-KW"/>
</dbReference>
<dbReference type="InterPro" id="IPR005835">
    <property type="entry name" value="NTP_transferase_dom"/>
</dbReference>
<dbReference type="GeneID" id="29004356"/>
<evidence type="ECO:0000313" key="2">
    <source>
        <dbReference type="EMBL" id="OAD68493.1"/>
    </source>
</evidence>
<proteinExistence type="predicted"/>
<feature type="domain" description="Nucleotidyl transferase" evidence="1">
    <location>
        <begin position="5"/>
        <end position="261"/>
    </location>
</feature>
<sequence length="266" mass="29159">MVIKVLLLVAGYGTRLQQDLRASPSHHHLLGVPKALLPLGQEDALITYWLDLFKASGIPASDIYLVTNAASYSVFVSWANRHQVPLVNVFNDGTMSNEDRLGAVPDINLAVKHFGLGQDSVLVVGGDTLFLKDFVFNNFFQTAKTHPNRSLVTVYSVPDEDVSKVGIIETNSKGVVTSFLEKPEPSETSSRYACPCFYLFVPNALSLLDAFIDESKGKPKEEVDATGKFLAYLFPRCPVGTFPISGRIDVGGLSSYLQADVYYKSM</sequence>
<dbReference type="PANTHER" id="PTHR42883:SF2">
    <property type="entry name" value="THYMIDYLYLTRANSFERASE"/>
    <property type="match status" value="1"/>
</dbReference>
<dbReference type="AlphaFoldDB" id="A0A162TN43"/>
<name>A0A162TN43_PHYB8</name>
<organism evidence="2 3">
    <name type="scientific">Phycomyces blakesleeanus (strain ATCC 8743b / DSM 1359 / FGSC 10004 / NBRC 33097 / NRRL 1555)</name>
    <dbReference type="NCBI Taxonomy" id="763407"/>
    <lineage>
        <taxon>Eukaryota</taxon>
        <taxon>Fungi</taxon>
        <taxon>Fungi incertae sedis</taxon>
        <taxon>Mucoromycota</taxon>
        <taxon>Mucoromycotina</taxon>
        <taxon>Mucoromycetes</taxon>
        <taxon>Mucorales</taxon>
        <taxon>Phycomycetaceae</taxon>
        <taxon>Phycomyces</taxon>
    </lineage>
</organism>
<reference evidence="3" key="1">
    <citation type="submission" date="2015-06" db="EMBL/GenBank/DDBJ databases">
        <title>Expansion of signal transduction pathways in fungi by whole-genome duplication.</title>
        <authorList>
            <consortium name="DOE Joint Genome Institute"/>
            <person name="Corrochano L.M."/>
            <person name="Kuo A."/>
            <person name="Marcet-Houben M."/>
            <person name="Polaino S."/>
            <person name="Salamov A."/>
            <person name="Villalobos J.M."/>
            <person name="Alvarez M.I."/>
            <person name="Avalos J."/>
            <person name="Benito E.P."/>
            <person name="Benoit I."/>
            <person name="Burger G."/>
            <person name="Camino L.P."/>
            <person name="Canovas D."/>
            <person name="Cerda-Olmedo E."/>
            <person name="Cheng J.-F."/>
            <person name="Dominguez A."/>
            <person name="Elias M."/>
            <person name="Eslava A.P."/>
            <person name="Glaser F."/>
            <person name="Grimwood J."/>
            <person name="Gutierrez G."/>
            <person name="Heitman J."/>
            <person name="Henrissat B."/>
            <person name="Iturriaga E.A."/>
            <person name="Lang B.F."/>
            <person name="Lavin J.L."/>
            <person name="Lee S."/>
            <person name="Li W."/>
            <person name="Lindquist E."/>
            <person name="Lopez-Garcia S."/>
            <person name="Luque E.M."/>
            <person name="Marcos A.T."/>
            <person name="Martin J."/>
            <person name="McCluskey K."/>
            <person name="Medina H.R."/>
            <person name="Miralles-Duran A."/>
            <person name="Miyazaki A."/>
            <person name="Munoz-Torres E."/>
            <person name="Oguiza J.A."/>
            <person name="Ohm R."/>
            <person name="Olmedo M."/>
            <person name="Orejas M."/>
            <person name="Ortiz-Castellanos L."/>
            <person name="Pisabarro A.G."/>
            <person name="Rodriguez-Romero J."/>
            <person name="Ruiz-Herrera J."/>
            <person name="Ruiz-Vazquez R."/>
            <person name="Sanz C."/>
            <person name="Schackwitz W."/>
            <person name="Schmutz J."/>
            <person name="Shahriari M."/>
            <person name="Shelest E."/>
            <person name="Silva-Franco F."/>
            <person name="Soanes D."/>
            <person name="Syed K."/>
            <person name="Tagua V.G."/>
            <person name="Talbot N.J."/>
            <person name="Thon M."/>
            <person name="De vries R.P."/>
            <person name="Wiebenga A."/>
            <person name="Yadav J.S."/>
            <person name="Braun E.L."/>
            <person name="Baker S."/>
            <person name="Garre V."/>
            <person name="Horwitz B."/>
            <person name="Torres-Martinez S."/>
            <person name="Idnurm A."/>
            <person name="Herrera-Estrella A."/>
            <person name="Gabaldon T."/>
            <person name="Grigoriev I.V."/>
        </authorList>
    </citation>
    <scope>NUCLEOTIDE SEQUENCE [LARGE SCALE GENOMIC DNA]</scope>
    <source>
        <strain evidence="3">NRRL 1555(-)</strain>
    </source>
</reference>
<dbReference type="SUPFAM" id="SSF53448">
    <property type="entry name" value="Nucleotide-diphospho-sugar transferases"/>
    <property type="match status" value="1"/>
</dbReference>
<keyword evidence="3" id="KW-1185">Reference proteome</keyword>